<dbReference type="Proteomes" id="UP000225706">
    <property type="component" value="Unassembled WGS sequence"/>
</dbReference>
<dbReference type="InterPro" id="IPR000082">
    <property type="entry name" value="SEA_dom"/>
</dbReference>
<dbReference type="OrthoDB" id="5967787at2759"/>
<feature type="compositionally biased region" description="Polar residues" evidence="1">
    <location>
        <begin position="230"/>
        <end position="241"/>
    </location>
</feature>
<keyword evidence="5" id="KW-1185">Reference proteome</keyword>
<evidence type="ECO:0000259" key="3">
    <source>
        <dbReference type="PROSITE" id="PS50024"/>
    </source>
</evidence>
<dbReference type="SMART" id="SM00198">
    <property type="entry name" value="SCP"/>
    <property type="match status" value="1"/>
</dbReference>
<dbReference type="Pfam" id="PF01390">
    <property type="entry name" value="SEA"/>
    <property type="match status" value="1"/>
</dbReference>
<dbReference type="Gene3D" id="3.30.70.960">
    <property type="entry name" value="SEA domain"/>
    <property type="match status" value="1"/>
</dbReference>
<protein>
    <submittedName>
        <fullName evidence="4">Golgi-associated plant pathogenesis-related protein 1</fullName>
    </submittedName>
</protein>
<feature type="compositionally biased region" description="Polar residues" evidence="1">
    <location>
        <begin position="320"/>
        <end position="331"/>
    </location>
</feature>
<dbReference type="STRING" id="50429.A0A2B4SU01"/>
<feature type="compositionally biased region" description="Polar residues" evidence="1">
    <location>
        <begin position="183"/>
        <end position="199"/>
    </location>
</feature>
<dbReference type="Gene3D" id="3.40.33.10">
    <property type="entry name" value="CAP"/>
    <property type="match status" value="1"/>
</dbReference>
<feature type="signal peptide" evidence="2">
    <location>
        <begin position="1"/>
        <end position="19"/>
    </location>
</feature>
<dbReference type="PRINTS" id="PR00837">
    <property type="entry name" value="V5TPXLIKE"/>
</dbReference>
<organism evidence="4 5">
    <name type="scientific">Stylophora pistillata</name>
    <name type="common">Smooth cauliflower coral</name>
    <dbReference type="NCBI Taxonomy" id="50429"/>
    <lineage>
        <taxon>Eukaryota</taxon>
        <taxon>Metazoa</taxon>
        <taxon>Cnidaria</taxon>
        <taxon>Anthozoa</taxon>
        <taxon>Hexacorallia</taxon>
        <taxon>Scleractinia</taxon>
        <taxon>Astrocoeniina</taxon>
        <taxon>Pocilloporidae</taxon>
        <taxon>Stylophora</taxon>
    </lineage>
</organism>
<dbReference type="PANTHER" id="PTHR10334">
    <property type="entry name" value="CYSTEINE-RICH SECRETORY PROTEIN-RELATED"/>
    <property type="match status" value="1"/>
</dbReference>
<feature type="chain" id="PRO_5012405798" evidence="2">
    <location>
        <begin position="20"/>
        <end position="799"/>
    </location>
</feature>
<feature type="compositionally biased region" description="Polar residues" evidence="1">
    <location>
        <begin position="271"/>
        <end position="299"/>
    </location>
</feature>
<dbReference type="AlphaFoldDB" id="A0A2B4SU01"/>
<dbReference type="InterPro" id="IPR035940">
    <property type="entry name" value="CAP_sf"/>
</dbReference>
<keyword evidence="2" id="KW-0732">Signal</keyword>
<dbReference type="Pfam" id="PF00188">
    <property type="entry name" value="CAP"/>
    <property type="match status" value="1"/>
</dbReference>
<dbReference type="PROSITE" id="PS50024">
    <property type="entry name" value="SEA"/>
    <property type="match status" value="1"/>
</dbReference>
<dbReference type="EMBL" id="LSMT01000027">
    <property type="protein sequence ID" value="PFX32058.1"/>
    <property type="molecule type" value="Genomic_DNA"/>
</dbReference>
<gene>
    <name evidence="4" type="primary">GLIPR2</name>
    <name evidence="4" type="ORF">AWC38_SpisGene3051</name>
</gene>
<dbReference type="InterPro" id="IPR034113">
    <property type="entry name" value="SCP_GAPR1-like"/>
</dbReference>
<dbReference type="SUPFAM" id="SSF82671">
    <property type="entry name" value="SEA domain"/>
    <property type="match status" value="1"/>
</dbReference>
<evidence type="ECO:0000256" key="1">
    <source>
        <dbReference type="SAM" id="MobiDB-lite"/>
    </source>
</evidence>
<proteinExistence type="predicted"/>
<feature type="region of interest" description="Disordered" evidence="1">
    <location>
        <begin position="215"/>
        <end position="333"/>
    </location>
</feature>
<comment type="caution">
    <text evidence="4">The sequence shown here is derived from an EMBL/GenBank/DDBJ whole genome shotgun (WGS) entry which is preliminary data.</text>
</comment>
<evidence type="ECO:0000256" key="2">
    <source>
        <dbReference type="SAM" id="SignalP"/>
    </source>
</evidence>
<feature type="compositionally biased region" description="Basic and acidic residues" evidence="1">
    <location>
        <begin position="378"/>
        <end position="398"/>
    </location>
</feature>
<evidence type="ECO:0000313" key="5">
    <source>
        <dbReference type="Proteomes" id="UP000225706"/>
    </source>
</evidence>
<feature type="region of interest" description="Disordered" evidence="1">
    <location>
        <begin position="376"/>
        <end position="398"/>
    </location>
</feature>
<feature type="compositionally biased region" description="Basic and acidic residues" evidence="1">
    <location>
        <begin position="308"/>
        <end position="319"/>
    </location>
</feature>
<name>A0A2B4SU01_STYPI</name>
<dbReference type="SUPFAM" id="SSF55797">
    <property type="entry name" value="PR-1-like"/>
    <property type="match status" value="1"/>
</dbReference>
<dbReference type="FunFam" id="3.40.33.10:FF:000010">
    <property type="entry name" value="Predicted protein"/>
    <property type="match status" value="1"/>
</dbReference>
<dbReference type="InterPro" id="IPR036364">
    <property type="entry name" value="SEA_dom_sf"/>
</dbReference>
<dbReference type="CDD" id="cd05382">
    <property type="entry name" value="CAP_GAPR1-like"/>
    <property type="match status" value="1"/>
</dbReference>
<reference evidence="5" key="1">
    <citation type="journal article" date="2017" name="bioRxiv">
        <title>Comparative analysis of the genomes of Stylophora pistillata and Acropora digitifera provides evidence for extensive differences between species of corals.</title>
        <authorList>
            <person name="Voolstra C.R."/>
            <person name="Li Y."/>
            <person name="Liew Y.J."/>
            <person name="Baumgarten S."/>
            <person name="Zoccola D."/>
            <person name="Flot J.-F."/>
            <person name="Tambutte S."/>
            <person name="Allemand D."/>
            <person name="Aranda M."/>
        </authorList>
    </citation>
    <scope>NUCLEOTIDE SEQUENCE [LARGE SCALE GENOMIC DNA]</scope>
</reference>
<dbReference type="InterPro" id="IPR001283">
    <property type="entry name" value="CRISP-related"/>
</dbReference>
<feature type="region of interest" description="Disordered" evidence="1">
    <location>
        <begin position="156"/>
        <end position="199"/>
    </location>
</feature>
<evidence type="ECO:0000313" key="4">
    <source>
        <dbReference type="EMBL" id="PFX32058.1"/>
    </source>
</evidence>
<dbReference type="InterPro" id="IPR014044">
    <property type="entry name" value="CAP_dom"/>
</dbReference>
<feature type="domain" description="SEA" evidence="3">
    <location>
        <begin position="455"/>
        <end position="563"/>
    </location>
</feature>
<sequence>MKVLFFVSVLLCAAAKVLAFQSSYIRDCLDAHNAVRARHGVPALNWSVDIAVSAQKWANHLAAIDQLQHDSSTPFGENLFYMYGGDPEQACGRAVNNWYQEGKNYDFRSPHLDESTSQFSQLVWRGSKDVGIGTAQSKSGNFFLVARYSPRGNIDGKFDDNVLDVMGQPSIESSPETKDDKASGNNPAQGESSNPQASKDQNLVYFKEVNLHPSMADLDNTTEPNPPPIQQASVESGTNEGASLEGSRGPEESYPNSIPESHVSDSKDPSYASNSGTNEALSVSQQALNEPETIPNNAEASLVSPNEEPSHKEDSDLNRKLSSSEPDNMNNEVLPLYEGSDINAMNSGALHQGSEIKDMKARPTYAALNPAEMFTRPGIEDSRKAKETSNYDRQEEKDARLENFANLPMNDEEPPKSDKPPGLSYVIPLAAKIPKKPAVTPIKLPPAISLITPKRGKDFRVEIRFTKMAYTDEMRVPGSKDFEEAKRNITSAIINLLDDDDEFQEVQLISIRNGSVIATLGLLFKKDKPGNLNRLSLALISGKIGRFPVAAKYESAVALPAGYLKPNRPIQKQGVGVCAQPCSKPNICYSTGCGVACCAFHPHENKYHPPARLLPQVLPSCPGTCDDSCFPDCDDDCCTDMMQDAPPAPAAMAGASPSMTCPGSCHFSCYPQCSPHCCNTQYVPNPCHPSCPAYCAPSCDNACCAARKSIVNRLSKQYSRYRSAQRAIARQMYLRKHLKLPFRRPKPVRLARPVRPRQRSYYTRRVRPESLGLEEYDRSIIHSAQTETSSRNGAQFLTV</sequence>
<accession>A0A2B4SU01</accession>